<organism evidence="1">
    <name type="scientific">Anguilla anguilla</name>
    <name type="common">European freshwater eel</name>
    <name type="synonym">Muraena anguilla</name>
    <dbReference type="NCBI Taxonomy" id="7936"/>
    <lineage>
        <taxon>Eukaryota</taxon>
        <taxon>Metazoa</taxon>
        <taxon>Chordata</taxon>
        <taxon>Craniata</taxon>
        <taxon>Vertebrata</taxon>
        <taxon>Euteleostomi</taxon>
        <taxon>Actinopterygii</taxon>
        <taxon>Neopterygii</taxon>
        <taxon>Teleostei</taxon>
        <taxon>Anguilliformes</taxon>
        <taxon>Anguillidae</taxon>
        <taxon>Anguilla</taxon>
    </lineage>
</organism>
<reference evidence="1" key="1">
    <citation type="submission" date="2014-11" db="EMBL/GenBank/DDBJ databases">
        <authorList>
            <person name="Amaro Gonzalez C."/>
        </authorList>
    </citation>
    <scope>NUCLEOTIDE SEQUENCE</scope>
</reference>
<reference evidence="1" key="2">
    <citation type="journal article" date="2015" name="Fish Shellfish Immunol.">
        <title>Early steps in the European eel (Anguilla anguilla)-Vibrio vulnificus interaction in the gills: Role of the RtxA13 toxin.</title>
        <authorList>
            <person name="Callol A."/>
            <person name="Pajuelo D."/>
            <person name="Ebbesson L."/>
            <person name="Teles M."/>
            <person name="MacKenzie S."/>
            <person name="Amaro C."/>
        </authorList>
    </citation>
    <scope>NUCLEOTIDE SEQUENCE</scope>
</reference>
<sequence>MLPGICVHTHTCTCTSPAFSSFVFKTRNSFSAVGFATPCFCLPQYSFDQ</sequence>
<accession>A0A0E9V9N5</accession>
<name>A0A0E9V9N5_ANGAN</name>
<protein>
    <submittedName>
        <fullName evidence="1">Uncharacterized protein</fullName>
    </submittedName>
</protein>
<proteinExistence type="predicted"/>
<dbReference type="EMBL" id="GBXM01034649">
    <property type="protein sequence ID" value="JAH73928.1"/>
    <property type="molecule type" value="Transcribed_RNA"/>
</dbReference>
<dbReference type="AlphaFoldDB" id="A0A0E9V9N5"/>
<evidence type="ECO:0000313" key="1">
    <source>
        <dbReference type="EMBL" id="JAH73928.1"/>
    </source>
</evidence>